<feature type="transmembrane region" description="Helical" evidence="12">
    <location>
        <begin position="6"/>
        <end position="27"/>
    </location>
</feature>
<dbReference type="Pfam" id="PF00430">
    <property type="entry name" value="ATP-synt_B"/>
    <property type="match status" value="1"/>
</dbReference>
<keyword evidence="6 12" id="KW-1133">Transmembrane helix</keyword>
<evidence type="ECO:0000256" key="4">
    <source>
        <dbReference type="ARBA" id="ARBA00022692"/>
    </source>
</evidence>
<sequence>MLEFNSTLVWTLINFLVLFLLLRHFLIKPVMNIMEQREKMIADGLQNARDTQEEALKMKQEYADALSGAQEESEKIVKQARDEAKSEYERILQDASVKAGAMVESAKDDIRREREQTMSALQTEIAGLAMTAAQKIMQENTDGQELYDRFLEETGGANEKTAKNH</sequence>
<dbReference type="InterPro" id="IPR050059">
    <property type="entry name" value="ATP_synthase_B_chain"/>
</dbReference>
<evidence type="ECO:0000313" key="14">
    <source>
        <dbReference type="EMBL" id="HIR69894.1"/>
    </source>
</evidence>
<evidence type="ECO:0000256" key="6">
    <source>
        <dbReference type="ARBA" id="ARBA00022989"/>
    </source>
</evidence>
<keyword evidence="4 12" id="KW-0812">Transmembrane</keyword>
<comment type="function">
    <text evidence="10 12">F(1)F(0) ATP synthase produces ATP from ADP in the presence of a proton or sodium gradient. F-type ATPases consist of two structural domains, F(1) containing the extramembraneous catalytic core and F(0) containing the membrane proton channel, linked together by a central stalk and a peripheral stalk. During catalysis, ATP synthesis in the catalytic domain of F(1) is coupled via a rotary mechanism of the central stalk subunits to proton translocation.</text>
</comment>
<dbReference type="GO" id="GO:0046933">
    <property type="term" value="F:proton-transporting ATP synthase activity, rotational mechanism"/>
    <property type="evidence" value="ECO:0007669"/>
    <property type="project" value="UniProtKB-UniRule"/>
</dbReference>
<dbReference type="EMBL" id="DVHM01000024">
    <property type="protein sequence ID" value="HIR69894.1"/>
    <property type="molecule type" value="Genomic_DNA"/>
</dbReference>
<dbReference type="GO" id="GO:0012505">
    <property type="term" value="C:endomembrane system"/>
    <property type="evidence" value="ECO:0007669"/>
    <property type="project" value="UniProtKB-SubCell"/>
</dbReference>
<evidence type="ECO:0000256" key="9">
    <source>
        <dbReference type="ARBA" id="ARBA00023310"/>
    </source>
</evidence>
<organism evidence="14 15">
    <name type="scientific">Candidatus Pullilachnospira gallistercoris</name>
    <dbReference type="NCBI Taxonomy" id="2840911"/>
    <lineage>
        <taxon>Bacteria</taxon>
        <taxon>Bacillati</taxon>
        <taxon>Bacillota</taxon>
        <taxon>Clostridia</taxon>
        <taxon>Lachnospirales</taxon>
        <taxon>Lachnospiraceae</taxon>
        <taxon>Lachnospiraceae incertae sedis</taxon>
        <taxon>Candidatus Pullilachnospira</taxon>
    </lineage>
</organism>
<evidence type="ECO:0000256" key="10">
    <source>
        <dbReference type="ARBA" id="ARBA00025198"/>
    </source>
</evidence>
<dbReference type="AlphaFoldDB" id="A0A9D1E7L9"/>
<dbReference type="InterPro" id="IPR002146">
    <property type="entry name" value="ATP_synth_b/b'su_bac/chlpt"/>
</dbReference>
<dbReference type="HAMAP" id="MF_01398">
    <property type="entry name" value="ATP_synth_b_bprime"/>
    <property type="match status" value="1"/>
</dbReference>
<evidence type="ECO:0000256" key="7">
    <source>
        <dbReference type="ARBA" id="ARBA00023065"/>
    </source>
</evidence>
<keyword evidence="5 12" id="KW-0375">Hydrogen ion transport</keyword>
<dbReference type="GO" id="GO:0045259">
    <property type="term" value="C:proton-transporting ATP synthase complex"/>
    <property type="evidence" value="ECO:0007669"/>
    <property type="project" value="UniProtKB-KW"/>
</dbReference>
<protein>
    <recommendedName>
        <fullName evidence="12">ATP synthase subunit b</fullName>
    </recommendedName>
    <alternativeName>
        <fullName evidence="12">ATP synthase F(0) sector subunit b</fullName>
    </alternativeName>
    <alternativeName>
        <fullName evidence="12">ATPase subunit I</fullName>
    </alternativeName>
    <alternativeName>
        <fullName evidence="12">F-type ATPase subunit b</fullName>
        <shortName evidence="12">F-ATPase subunit b</shortName>
    </alternativeName>
</protein>
<comment type="subunit">
    <text evidence="12">F-type ATPases have 2 components, F(1) - the catalytic core - and F(0) - the membrane proton channel. F(1) has five subunits: alpha(3), beta(3), gamma(1), delta(1), epsilon(1). F(0) has three main subunits: a(1), b(2) and c(10-14). The alpha and beta chains form an alternating ring which encloses part of the gamma chain. F(1) is attached to F(0) by a central stalk formed by the gamma and epsilon chains, while a peripheral stalk is formed by the delta and b chains.</text>
</comment>
<dbReference type="Gene3D" id="6.10.250.1580">
    <property type="match status" value="1"/>
</dbReference>
<keyword evidence="7 12" id="KW-0406">Ion transport</keyword>
<keyword evidence="3 12" id="KW-0138">CF(0)</keyword>
<dbReference type="InterPro" id="IPR005864">
    <property type="entry name" value="ATP_synth_F0_bsu_bac"/>
</dbReference>
<keyword evidence="12" id="KW-1003">Cell membrane</keyword>
<comment type="function">
    <text evidence="12">Component of the F(0) channel, it forms part of the peripheral stalk, linking F(1) to F(0).</text>
</comment>
<comment type="similarity">
    <text evidence="1 12 13">Belongs to the ATPase B chain family.</text>
</comment>
<comment type="subcellular location">
    <subcellularLocation>
        <location evidence="12">Cell membrane</location>
        <topology evidence="12">Single-pass membrane protein</topology>
    </subcellularLocation>
    <subcellularLocation>
        <location evidence="11">Endomembrane system</location>
        <topology evidence="11">Single-pass membrane protein</topology>
    </subcellularLocation>
</comment>
<dbReference type="CDD" id="cd06503">
    <property type="entry name" value="ATP-synt_Fo_b"/>
    <property type="match status" value="1"/>
</dbReference>
<dbReference type="PANTHER" id="PTHR33445">
    <property type="entry name" value="ATP SYNTHASE SUBUNIT B', CHLOROPLASTIC"/>
    <property type="match status" value="1"/>
</dbReference>
<reference evidence="14" key="1">
    <citation type="submission" date="2020-10" db="EMBL/GenBank/DDBJ databases">
        <authorList>
            <person name="Gilroy R."/>
        </authorList>
    </citation>
    <scope>NUCLEOTIDE SEQUENCE</scope>
    <source>
        <strain evidence="14">ChiSjej5B23-6657</strain>
    </source>
</reference>
<dbReference type="Proteomes" id="UP000823912">
    <property type="component" value="Unassembled WGS sequence"/>
</dbReference>
<evidence type="ECO:0000256" key="11">
    <source>
        <dbReference type="ARBA" id="ARBA00037847"/>
    </source>
</evidence>
<keyword evidence="2 12" id="KW-0813">Transport</keyword>
<evidence type="ECO:0000256" key="2">
    <source>
        <dbReference type="ARBA" id="ARBA00022448"/>
    </source>
</evidence>
<evidence type="ECO:0000256" key="3">
    <source>
        <dbReference type="ARBA" id="ARBA00022547"/>
    </source>
</evidence>
<evidence type="ECO:0000256" key="1">
    <source>
        <dbReference type="ARBA" id="ARBA00005513"/>
    </source>
</evidence>
<evidence type="ECO:0000256" key="5">
    <source>
        <dbReference type="ARBA" id="ARBA00022781"/>
    </source>
</evidence>
<dbReference type="NCBIfam" id="TIGR01144">
    <property type="entry name" value="ATP_synt_b"/>
    <property type="match status" value="1"/>
</dbReference>
<name>A0A9D1E7L9_9FIRM</name>
<dbReference type="PANTHER" id="PTHR33445:SF2">
    <property type="entry name" value="ATP SYNTHASE SUBUNIT B', CHLOROPLASTIC"/>
    <property type="match status" value="1"/>
</dbReference>
<keyword evidence="9 12" id="KW-0066">ATP synthesis</keyword>
<evidence type="ECO:0000313" key="15">
    <source>
        <dbReference type="Proteomes" id="UP000823912"/>
    </source>
</evidence>
<keyword evidence="8 12" id="KW-0472">Membrane</keyword>
<reference evidence="14" key="2">
    <citation type="journal article" date="2021" name="PeerJ">
        <title>Extensive microbial diversity within the chicken gut microbiome revealed by metagenomics and culture.</title>
        <authorList>
            <person name="Gilroy R."/>
            <person name="Ravi A."/>
            <person name="Getino M."/>
            <person name="Pursley I."/>
            <person name="Horton D.L."/>
            <person name="Alikhan N.F."/>
            <person name="Baker D."/>
            <person name="Gharbi K."/>
            <person name="Hall N."/>
            <person name="Watson M."/>
            <person name="Adriaenssens E.M."/>
            <person name="Foster-Nyarko E."/>
            <person name="Jarju S."/>
            <person name="Secka A."/>
            <person name="Antonio M."/>
            <person name="Oren A."/>
            <person name="Chaudhuri R.R."/>
            <person name="La Ragione R."/>
            <person name="Hildebrand F."/>
            <person name="Pallen M.J."/>
        </authorList>
    </citation>
    <scope>NUCLEOTIDE SEQUENCE</scope>
    <source>
        <strain evidence="14">ChiSjej5B23-6657</strain>
    </source>
</reference>
<dbReference type="GO" id="GO:0005886">
    <property type="term" value="C:plasma membrane"/>
    <property type="evidence" value="ECO:0007669"/>
    <property type="project" value="UniProtKB-SubCell"/>
</dbReference>
<evidence type="ECO:0000256" key="12">
    <source>
        <dbReference type="HAMAP-Rule" id="MF_01398"/>
    </source>
</evidence>
<evidence type="ECO:0000256" key="8">
    <source>
        <dbReference type="ARBA" id="ARBA00023136"/>
    </source>
</evidence>
<gene>
    <name evidence="12 14" type="primary">atpF</name>
    <name evidence="14" type="ORF">IAA55_01275</name>
</gene>
<dbReference type="GO" id="GO:0046961">
    <property type="term" value="F:proton-transporting ATPase activity, rotational mechanism"/>
    <property type="evidence" value="ECO:0007669"/>
    <property type="project" value="TreeGrafter"/>
</dbReference>
<evidence type="ECO:0000256" key="13">
    <source>
        <dbReference type="RuleBase" id="RU003848"/>
    </source>
</evidence>
<accession>A0A9D1E7L9</accession>
<comment type="caution">
    <text evidence="14">The sequence shown here is derived from an EMBL/GenBank/DDBJ whole genome shotgun (WGS) entry which is preliminary data.</text>
</comment>
<proteinExistence type="inferred from homology"/>